<dbReference type="NCBIfam" id="TIGR02727">
    <property type="entry name" value="MTHFS_bact"/>
    <property type="match status" value="1"/>
</dbReference>
<evidence type="ECO:0000256" key="2">
    <source>
        <dbReference type="ARBA" id="ARBA00022741"/>
    </source>
</evidence>
<dbReference type="SUPFAM" id="SSF100950">
    <property type="entry name" value="NagB/RpiA/CoA transferase-like"/>
    <property type="match status" value="1"/>
</dbReference>
<dbReference type="PANTHER" id="PTHR23407:SF1">
    <property type="entry name" value="5-FORMYLTETRAHYDROFOLATE CYCLO-LIGASE"/>
    <property type="match status" value="1"/>
</dbReference>
<dbReference type="PANTHER" id="PTHR23407">
    <property type="entry name" value="ATPASE INHIBITOR/5-FORMYLTETRAHYDROFOLATE CYCLO-LIGASE"/>
    <property type="match status" value="1"/>
</dbReference>
<keyword evidence="3 4" id="KW-0067">ATP-binding</keyword>
<keyword evidence="6" id="KW-0436">Ligase</keyword>
<protein>
    <recommendedName>
        <fullName evidence="5">5-formyltetrahydrofolate cyclo-ligase</fullName>
        <ecNumber evidence="5">6.3.3.2</ecNumber>
    </recommendedName>
</protein>
<dbReference type="Proteomes" id="UP000262524">
    <property type="component" value="Unassembled WGS sequence"/>
</dbReference>
<accession>A0A374NSW0</accession>
<dbReference type="EMBL" id="QSOE01000022">
    <property type="protein sequence ID" value="RGI90112.1"/>
    <property type="molecule type" value="Genomic_DNA"/>
</dbReference>
<dbReference type="InterPro" id="IPR037171">
    <property type="entry name" value="NagB/RpiA_transferase-like"/>
</dbReference>
<comment type="cofactor">
    <cofactor evidence="5">
        <name>Mg(2+)</name>
        <dbReference type="ChEBI" id="CHEBI:18420"/>
    </cofactor>
</comment>
<evidence type="ECO:0000256" key="3">
    <source>
        <dbReference type="ARBA" id="ARBA00022840"/>
    </source>
</evidence>
<dbReference type="InterPro" id="IPR002698">
    <property type="entry name" value="FTHF_cligase"/>
</dbReference>
<feature type="binding site" evidence="4">
    <location>
        <position position="64"/>
    </location>
    <ligand>
        <name>substrate</name>
    </ligand>
</feature>
<sequence length="191" mass="21722">MERSWIKTKMPEEALELKKNLRCDMKARRNALTDEEKKHAAANCLSKLKELPEFMNADWIYAYIACRNELETADIISWCLSYGKHVAVPKVQGEIMHFYEITALSDCVPGAFGILEPAGEEKDRIATPGFMLVPGLAFDKNGNRLGYGGGFYDKYLASHEEIITAALGYDFQIVEKVPSESHDRRMDYLIY</sequence>
<evidence type="ECO:0000256" key="4">
    <source>
        <dbReference type="PIRSR" id="PIRSR006806-1"/>
    </source>
</evidence>
<evidence type="ECO:0000313" key="7">
    <source>
        <dbReference type="Proteomes" id="UP000262524"/>
    </source>
</evidence>
<reference evidence="6 7" key="1">
    <citation type="submission" date="2018-08" db="EMBL/GenBank/DDBJ databases">
        <title>A genome reference for cultivated species of the human gut microbiota.</title>
        <authorList>
            <person name="Zou Y."/>
            <person name="Xue W."/>
            <person name="Luo G."/>
        </authorList>
    </citation>
    <scope>NUCLEOTIDE SEQUENCE [LARGE SCALE GENOMIC DNA]</scope>
    <source>
        <strain evidence="6 7">TM10-1AC</strain>
    </source>
</reference>
<dbReference type="InterPro" id="IPR024185">
    <property type="entry name" value="FTHF_cligase-like_sf"/>
</dbReference>
<keyword evidence="2 4" id="KW-0547">Nucleotide-binding</keyword>
<feature type="binding site" evidence="4">
    <location>
        <position position="69"/>
    </location>
    <ligand>
        <name>substrate</name>
    </ligand>
</feature>
<dbReference type="AlphaFoldDB" id="A0A374NSW0"/>
<dbReference type="GO" id="GO:0009396">
    <property type="term" value="P:folic acid-containing compound biosynthetic process"/>
    <property type="evidence" value="ECO:0007669"/>
    <property type="project" value="TreeGrafter"/>
</dbReference>
<keyword evidence="5" id="KW-0479">Metal-binding</keyword>
<dbReference type="GO" id="GO:0005524">
    <property type="term" value="F:ATP binding"/>
    <property type="evidence" value="ECO:0007669"/>
    <property type="project" value="UniProtKB-KW"/>
</dbReference>
<keyword evidence="5" id="KW-0460">Magnesium</keyword>
<evidence type="ECO:0000256" key="5">
    <source>
        <dbReference type="RuleBase" id="RU361279"/>
    </source>
</evidence>
<feature type="binding site" evidence="4">
    <location>
        <begin position="144"/>
        <end position="152"/>
    </location>
    <ligand>
        <name>ATP</name>
        <dbReference type="ChEBI" id="CHEBI:30616"/>
    </ligand>
</feature>
<feature type="binding site" evidence="4">
    <location>
        <begin position="18"/>
        <end position="22"/>
    </location>
    <ligand>
        <name>ATP</name>
        <dbReference type="ChEBI" id="CHEBI:30616"/>
    </ligand>
</feature>
<evidence type="ECO:0000256" key="1">
    <source>
        <dbReference type="ARBA" id="ARBA00010638"/>
    </source>
</evidence>
<gene>
    <name evidence="6" type="ORF">DXD91_05155</name>
</gene>
<dbReference type="GO" id="GO:0030272">
    <property type="term" value="F:5-formyltetrahydrofolate cyclo-ligase activity"/>
    <property type="evidence" value="ECO:0007669"/>
    <property type="project" value="UniProtKB-EC"/>
</dbReference>
<dbReference type="Pfam" id="PF01812">
    <property type="entry name" value="5-FTHF_cyc-lig"/>
    <property type="match status" value="1"/>
</dbReference>
<dbReference type="RefSeq" id="WP_117982266.1">
    <property type="nucleotide sequence ID" value="NZ_JAGZPO010000004.1"/>
</dbReference>
<proteinExistence type="inferred from homology"/>
<name>A0A374NSW0_9FIRM</name>
<organism evidence="6 7">
    <name type="scientific">Anaerobutyricum hallii</name>
    <dbReference type="NCBI Taxonomy" id="39488"/>
    <lineage>
        <taxon>Bacteria</taxon>
        <taxon>Bacillati</taxon>
        <taxon>Bacillota</taxon>
        <taxon>Clostridia</taxon>
        <taxon>Lachnospirales</taxon>
        <taxon>Lachnospiraceae</taxon>
        <taxon>Anaerobutyricum</taxon>
    </lineage>
</organism>
<comment type="catalytic activity">
    <reaction evidence="5">
        <text>(6S)-5-formyl-5,6,7,8-tetrahydrofolate + ATP = (6R)-5,10-methenyltetrahydrofolate + ADP + phosphate</text>
        <dbReference type="Rhea" id="RHEA:10488"/>
        <dbReference type="ChEBI" id="CHEBI:30616"/>
        <dbReference type="ChEBI" id="CHEBI:43474"/>
        <dbReference type="ChEBI" id="CHEBI:57455"/>
        <dbReference type="ChEBI" id="CHEBI:57457"/>
        <dbReference type="ChEBI" id="CHEBI:456216"/>
        <dbReference type="EC" id="6.3.3.2"/>
    </reaction>
</comment>
<dbReference type="EC" id="6.3.3.2" evidence="5"/>
<comment type="caution">
    <text evidence="6">The sequence shown here is derived from an EMBL/GenBank/DDBJ whole genome shotgun (WGS) entry which is preliminary data.</text>
</comment>
<dbReference type="PIRSF" id="PIRSF006806">
    <property type="entry name" value="FTHF_cligase"/>
    <property type="match status" value="1"/>
</dbReference>
<dbReference type="GO" id="GO:0035999">
    <property type="term" value="P:tetrahydrofolate interconversion"/>
    <property type="evidence" value="ECO:0007669"/>
    <property type="project" value="TreeGrafter"/>
</dbReference>
<dbReference type="GO" id="GO:0046872">
    <property type="term" value="F:metal ion binding"/>
    <property type="evidence" value="ECO:0007669"/>
    <property type="project" value="UniProtKB-KW"/>
</dbReference>
<comment type="similarity">
    <text evidence="1 5">Belongs to the 5-formyltetrahydrofolate cyclo-ligase family.</text>
</comment>
<evidence type="ECO:0000313" key="6">
    <source>
        <dbReference type="EMBL" id="RGI90112.1"/>
    </source>
</evidence>
<dbReference type="Gene3D" id="3.40.50.10420">
    <property type="entry name" value="NagB/RpiA/CoA transferase-like"/>
    <property type="match status" value="1"/>
</dbReference>